<dbReference type="AlphaFoldDB" id="A0A2K3MNW0"/>
<dbReference type="ExpressionAtlas" id="A0A2K3MNW0">
    <property type="expression patterns" value="baseline"/>
</dbReference>
<keyword evidence="3 6" id="KW-0347">Helicase</keyword>
<dbReference type="GO" id="GO:0016787">
    <property type="term" value="F:hydrolase activity"/>
    <property type="evidence" value="ECO:0007669"/>
    <property type="project" value="UniProtKB-KW"/>
</dbReference>
<comment type="catalytic activity">
    <reaction evidence="4">
        <text>ATP + H2O = ADP + phosphate + H(+)</text>
        <dbReference type="Rhea" id="RHEA:13065"/>
        <dbReference type="ChEBI" id="CHEBI:15377"/>
        <dbReference type="ChEBI" id="CHEBI:15378"/>
        <dbReference type="ChEBI" id="CHEBI:30616"/>
        <dbReference type="ChEBI" id="CHEBI:43474"/>
        <dbReference type="ChEBI" id="CHEBI:456216"/>
        <dbReference type="EC" id="3.6.4.13"/>
    </reaction>
</comment>
<keyword evidence="2" id="KW-0378">Hydrolase</keyword>
<feature type="region of interest" description="Disordered" evidence="5">
    <location>
        <begin position="1"/>
        <end position="57"/>
    </location>
</feature>
<dbReference type="GO" id="GO:0003725">
    <property type="term" value="F:double-stranded RNA binding"/>
    <property type="evidence" value="ECO:0007669"/>
    <property type="project" value="TreeGrafter"/>
</dbReference>
<evidence type="ECO:0000256" key="4">
    <source>
        <dbReference type="ARBA" id="ARBA00047984"/>
    </source>
</evidence>
<dbReference type="EMBL" id="ASHM01010568">
    <property type="protein sequence ID" value="PNX92414.1"/>
    <property type="molecule type" value="Genomic_DNA"/>
</dbReference>
<evidence type="ECO:0000313" key="7">
    <source>
        <dbReference type="Proteomes" id="UP000236291"/>
    </source>
</evidence>
<evidence type="ECO:0000256" key="5">
    <source>
        <dbReference type="SAM" id="MobiDB-lite"/>
    </source>
</evidence>
<dbReference type="GO" id="GO:0005730">
    <property type="term" value="C:nucleolus"/>
    <property type="evidence" value="ECO:0007669"/>
    <property type="project" value="TreeGrafter"/>
</dbReference>
<accession>A0A2K3MNW0</accession>
<proteinExistence type="predicted"/>
<dbReference type="GO" id="GO:0045943">
    <property type="term" value="P:positive regulation of transcription by RNA polymerase I"/>
    <property type="evidence" value="ECO:0007669"/>
    <property type="project" value="TreeGrafter"/>
</dbReference>
<feature type="compositionally biased region" description="Polar residues" evidence="5">
    <location>
        <begin position="36"/>
        <end position="54"/>
    </location>
</feature>
<dbReference type="EC" id="3.6.4.13" evidence="1"/>
<dbReference type="SUPFAM" id="SSF52540">
    <property type="entry name" value="P-loop containing nucleoside triphosphate hydrolases"/>
    <property type="match status" value="1"/>
</dbReference>
<name>A0A2K3MNW0_TRIPR</name>
<evidence type="ECO:0000313" key="6">
    <source>
        <dbReference type="EMBL" id="PNX92414.1"/>
    </source>
</evidence>
<comment type="caution">
    <text evidence="6">The sequence shown here is derived from an EMBL/GenBank/DDBJ whole genome shotgun (WGS) entry which is preliminary data.</text>
</comment>
<feature type="non-terminal residue" evidence="6">
    <location>
        <position position="88"/>
    </location>
</feature>
<organism evidence="6 7">
    <name type="scientific">Trifolium pratense</name>
    <name type="common">Red clover</name>
    <dbReference type="NCBI Taxonomy" id="57577"/>
    <lineage>
        <taxon>Eukaryota</taxon>
        <taxon>Viridiplantae</taxon>
        <taxon>Streptophyta</taxon>
        <taxon>Embryophyta</taxon>
        <taxon>Tracheophyta</taxon>
        <taxon>Spermatophyta</taxon>
        <taxon>Magnoliopsida</taxon>
        <taxon>eudicotyledons</taxon>
        <taxon>Gunneridae</taxon>
        <taxon>Pentapetalae</taxon>
        <taxon>rosids</taxon>
        <taxon>fabids</taxon>
        <taxon>Fabales</taxon>
        <taxon>Fabaceae</taxon>
        <taxon>Papilionoideae</taxon>
        <taxon>50 kb inversion clade</taxon>
        <taxon>NPAAA clade</taxon>
        <taxon>Hologalegina</taxon>
        <taxon>IRL clade</taxon>
        <taxon>Trifolieae</taxon>
        <taxon>Trifolium</taxon>
    </lineage>
</organism>
<evidence type="ECO:0000256" key="3">
    <source>
        <dbReference type="ARBA" id="ARBA00022806"/>
    </source>
</evidence>
<dbReference type="PANTHER" id="PTHR18934">
    <property type="entry name" value="ATP-DEPENDENT RNA HELICASE"/>
    <property type="match status" value="1"/>
</dbReference>
<feature type="compositionally biased region" description="Low complexity" evidence="5">
    <location>
        <begin position="12"/>
        <end position="35"/>
    </location>
</feature>
<keyword evidence="3 6" id="KW-0067">ATP-binding</keyword>
<sequence>MSWVARGSHQSNANANGNANCNGNGNGNGKFSNANRNGKTNSSPWRQKIAQQRKSLPIASVEKRLIEEVRKNDILIIVGETGSGKTTR</sequence>
<evidence type="ECO:0000256" key="2">
    <source>
        <dbReference type="ARBA" id="ARBA00022801"/>
    </source>
</evidence>
<dbReference type="PANTHER" id="PTHR18934:SF118">
    <property type="entry name" value="ATP-DEPENDENT RNA HELICASE DHX33"/>
    <property type="match status" value="1"/>
</dbReference>
<gene>
    <name evidence="6" type="ORF">L195_g015550</name>
</gene>
<keyword evidence="3 6" id="KW-0547">Nucleotide-binding</keyword>
<dbReference type="STRING" id="57577.A0A2K3MNW0"/>
<dbReference type="Proteomes" id="UP000236291">
    <property type="component" value="Unassembled WGS sequence"/>
</dbReference>
<reference evidence="6 7" key="1">
    <citation type="journal article" date="2014" name="Am. J. Bot.">
        <title>Genome assembly and annotation for red clover (Trifolium pratense; Fabaceae).</title>
        <authorList>
            <person name="Istvanek J."/>
            <person name="Jaros M."/>
            <person name="Krenek A."/>
            <person name="Repkova J."/>
        </authorList>
    </citation>
    <scope>NUCLEOTIDE SEQUENCE [LARGE SCALE GENOMIC DNA]</scope>
    <source>
        <strain evidence="7">cv. Tatra</strain>
        <tissue evidence="6">Young leaves</tissue>
    </source>
</reference>
<dbReference type="InterPro" id="IPR027417">
    <property type="entry name" value="P-loop_NTPase"/>
</dbReference>
<dbReference type="GO" id="GO:0003724">
    <property type="term" value="F:RNA helicase activity"/>
    <property type="evidence" value="ECO:0007669"/>
    <property type="project" value="UniProtKB-EC"/>
</dbReference>
<evidence type="ECO:0000256" key="1">
    <source>
        <dbReference type="ARBA" id="ARBA00012552"/>
    </source>
</evidence>
<dbReference type="Gene3D" id="3.40.50.300">
    <property type="entry name" value="P-loop containing nucleotide triphosphate hydrolases"/>
    <property type="match status" value="1"/>
</dbReference>
<protein>
    <recommendedName>
        <fullName evidence="1">RNA helicase</fullName>
        <ecNumber evidence="1">3.6.4.13</ecNumber>
    </recommendedName>
</protein>
<reference evidence="6 7" key="2">
    <citation type="journal article" date="2017" name="Front. Plant Sci.">
        <title>Gene Classification and Mining of Molecular Markers Useful in Red Clover (Trifolium pratense) Breeding.</title>
        <authorList>
            <person name="Istvanek J."/>
            <person name="Dluhosova J."/>
            <person name="Dluhos P."/>
            <person name="Patkova L."/>
            <person name="Nedelnik J."/>
            <person name="Repkova J."/>
        </authorList>
    </citation>
    <scope>NUCLEOTIDE SEQUENCE [LARGE SCALE GENOMIC DNA]</scope>
    <source>
        <strain evidence="7">cv. Tatra</strain>
        <tissue evidence="6">Young leaves</tissue>
    </source>
</reference>